<reference evidence="3" key="1">
    <citation type="submission" date="2024-04" db="EMBL/GenBank/DDBJ databases">
        <title>Salinicola lusitanus LLJ914,a marine bacterium isolated from the Okinawa Trough.</title>
        <authorList>
            <person name="Li J."/>
        </authorList>
    </citation>
    <scope>NUCLEOTIDE SEQUENCE [LARGE SCALE GENOMIC DNA]</scope>
</reference>
<sequence>MSFLILLPNCTTSKNVSVLSALELLCLCRENERKSERERERMGVNSLPHCQGHIKGRLRERKREKREERSSEAEERKRRMEGEAEKRTNWLQICLKTPSQLHKPQTYGPYLQRLKHAPVD</sequence>
<feature type="region of interest" description="Disordered" evidence="1">
    <location>
        <begin position="35"/>
        <end position="85"/>
    </location>
</feature>
<dbReference type="Proteomes" id="UP001460270">
    <property type="component" value="Unassembled WGS sequence"/>
</dbReference>
<comment type="caution">
    <text evidence="2">The sequence shown here is derived from an EMBL/GenBank/DDBJ whole genome shotgun (WGS) entry which is preliminary data.</text>
</comment>
<proteinExistence type="predicted"/>
<feature type="region of interest" description="Disordered" evidence="1">
    <location>
        <begin position="101"/>
        <end position="120"/>
    </location>
</feature>
<dbReference type="EMBL" id="JBBPFD010000020">
    <property type="protein sequence ID" value="KAK7884062.1"/>
    <property type="molecule type" value="Genomic_DNA"/>
</dbReference>
<evidence type="ECO:0000256" key="1">
    <source>
        <dbReference type="SAM" id="MobiDB-lite"/>
    </source>
</evidence>
<feature type="compositionally biased region" description="Basic and acidic residues" evidence="1">
    <location>
        <begin position="65"/>
        <end position="85"/>
    </location>
</feature>
<accession>A0AAW0MWL3</accession>
<keyword evidence="3" id="KW-1185">Reference proteome</keyword>
<name>A0AAW0MWL3_9GOBI</name>
<organism evidence="2 3">
    <name type="scientific">Mugilogobius chulae</name>
    <name type="common">yellowstripe goby</name>
    <dbReference type="NCBI Taxonomy" id="88201"/>
    <lineage>
        <taxon>Eukaryota</taxon>
        <taxon>Metazoa</taxon>
        <taxon>Chordata</taxon>
        <taxon>Craniata</taxon>
        <taxon>Vertebrata</taxon>
        <taxon>Euteleostomi</taxon>
        <taxon>Actinopterygii</taxon>
        <taxon>Neopterygii</taxon>
        <taxon>Teleostei</taxon>
        <taxon>Neoteleostei</taxon>
        <taxon>Acanthomorphata</taxon>
        <taxon>Gobiaria</taxon>
        <taxon>Gobiiformes</taxon>
        <taxon>Gobioidei</taxon>
        <taxon>Gobiidae</taxon>
        <taxon>Gobionellinae</taxon>
        <taxon>Mugilogobius</taxon>
    </lineage>
</organism>
<dbReference type="AlphaFoldDB" id="A0AAW0MWL3"/>
<evidence type="ECO:0000313" key="2">
    <source>
        <dbReference type="EMBL" id="KAK7884062.1"/>
    </source>
</evidence>
<evidence type="ECO:0000313" key="3">
    <source>
        <dbReference type="Proteomes" id="UP001460270"/>
    </source>
</evidence>
<feature type="compositionally biased region" description="Basic residues" evidence="1">
    <location>
        <begin position="52"/>
        <end position="64"/>
    </location>
</feature>
<protein>
    <submittedName>
        <fullName evidence="2">Uncharacterized protein</fullName>
    </submittedName>
</protein>
<gene>
    <name evidence="2" type="ORF">WMY93_027185</name>
</gene>